<name>R8B2U0_9GAMM</name>
<protein>
    <submittedName>
        <fullName evidence="1">Uncharacterized protein</fullName>
    </submittedName>
</protein>
<keyword evidence="2" id="KW-1185">Reference proteome</keyword>
<comment type="caution">
    <text evidence="1">The sequence shown here is derived from an EMBL/GenBank/DDBJ whole genome shotgun (WGS) entry which is preliminary data.</text>
</comment>
<dbReference type="HOGENOM" id="CLU_1989985_0_0_6"/>
<evidence type="ECO:0000313" key="2">
    <source>
        <dbReference type="Proteomes" id="UP000016540"/>
    </source>
</evidence>
<accession>R8B2U0</accession>
<dbReference type="AlphaFoldDB" id="R8B2U0"/>
<gene>
    <name evidence="1" type="ORF">MARLIPOL_09194</name>
</gene>
<reference evidence="1 2" key="1">
    <citation type="journal article" date="2013" name="Genome Announc.">
        <title>Draft Genome Sequence of the Moderately Halophilic Bacterium Marinobacter lipolyticus Strain SM19.</title>
        <authorList>
            <person name="Papke R.T."/>
            <person name="de la Haba R.R."/>
            <person name="Infante-Dominguez C."/>
            <person name="Perez D."/>
            <person name="Sanchez-Porro C."/>
            <person name="Lapierre P."/>
            <person name="Ventosa A."/>
        </authorList>
    </citation>
    <scope>NUCLEOTIDE SEQUENCE [LARGE SCALE GENOMIC DNA]</scope>
    <source>
        <strain evidence="1 2">SM19</strain>
    </source>
</reference>
<sequence length="125" mass="13507">MSLRPNLKVGEHAVGAAQKVLQSVRFNGKAARMIGAEVHDDRRLAVKASGQVVPVQVQFNTSGRVQYQADRRALADHNGPGGALPQRSFNYGNPAIRYLVRGLGYGPRRSMVGRIPSPANPECCT</sequence>
<proteinExistence type="predicted"/>
<dbReference type="Proteomes" id="UP000016540">
    <property type="component" value="Unassembled WGS sequence"/>
</dbReference>
<dbReference type="EMBL" id="ASAD01000010">
    <property type="protein sequence ID" value="EON92918.1"/>
    <property type="molecule type" value="Genomic_DNA"/>
</dbReference>
<evidence type="ECO:0000313" key="1">
    <source>
        <dbReference type="EMBL" id="EON92918.1"/>
    </source>
</evidence>
<organism evidence="1 2">
    <name type="scientific">Marinobacter lipolyticus SM19</name>
    <dbReference type="NCBI Taxonomy" id="1318628"/>
    <lineage>
        <taxon>Bacteria</taxon>
        <taxon>Pseudomonadati</taxon>
        <taxon>Pseudomonadota</taxon>
        <taxon>Gammaproteobacteria</taxon>
        <taxon>Pseudomonadales</taxon>
        <taxon>Marinobacteraceae</taxon>
        <taxon>Marinobacter</taxon>
    </lineage>
</organism>